<dbReference type="KEGG" id="ful:C4N20_08205"/>
<evidence type="ECO:0000313" key="2">
    <source>
        <dbReference type="Proteomes" id="UP000249008"/>
    </source>
</evidence>
<sequence length="238" mass="28301">MNLKGKIVSIDKISNKAIDEMYELMTKFYDNMEKDVFTMDFYNKDYCIILKDEKGNIKGFSTQKLINFSVEGKEIHGIFSGDTIIHKNSWGSLELFRIFADFFFDIGEKYEDFYWFLIVKGYKTYKILPTFFKEFYPNSLTGIPVEMKKIMDNFGKNFYPEEYNKKTGVIEYKKIKKDKLKEGVADITERHLKNKDIKFFQEKNPKYFMGNDMVCITKLKKENLLNEVKSLLSLEREK</sequence>
<protein>
    <recommendedName>
        <fullName evidence="3">GNAT family N-acetyltransferase</fullName>
    </recommendedName>
</protein>
<evidence type="ECO:0000313" key="1">
    <source>
        <dbReference type="EMBL" id="SQI99600.1"/>
    </source>
</evidence>
<gene>
    <name evidence="1" type="ORF">NCTC12112_00190</name>
</gene>
<proteinExistence type="predicted"/>
<dbReference type="Proteomes" id="UP000249008">
    <property type="component" value="Chromosome 1"/>
</dbReference>
<accession>A0AAX2J6D0</accession>
<dbReference type="RefSeq" id="WP_005978924.1">
    <property type="nucleotide sequence ID" value="NZ_CABKNW010000004.1"/>
</dbReference>
<organism evidence="1 2">
    <name type="scientific">Fusobacterium ulcerans</name>
    <dbReference type="NCBI Taxonomy" id="861"/>
    <lineage>
        <taxon>Bacteria</taxon>
        <taxon>Fusobacteriati</taxon>
        <taxon>Fusobacteriota</taxon>
        <taxon>Fusobacteriia</taxon>
        <taxon>Fusobacteriales</taxon>
        <taxon>Fusobacteriaceae</taxon>
        <taxon>Fusobacterium</taxon>
    </lineage>
</organism>
<dbReference type="EMBL" id="LS483487">
    <property type="protein sequence ID" value="SQI99600.1"/>
    <property type="molecule type" value="Genomic_DNA"/>
</dbReference>
<dbReference type="AlphaFoldDB" id="A0AAX2J6D0"/>
<name>A0AAX2J6D0_9FUSO</name>
<reference evidence="1 2" key="1">
    <citation type="submission" date="2018-06" db="EMBL/GenBank/DDBJ databases">
        <authorList>
            <consortium name="Pathogen Informatics"/>
            <person name="Doyle S."/>
        </authorList>
    </citation>
    <scope>NUCLEOTIDE SEQUENCE [LARGE SCALE GENOMIC DNA]</scope>
    <source>
        <strain evidence="1 2">NCTC12112</strain>
    </source>
</reference>
<evidence type="ECO:0008006" key="3">
    <source>
        <dbReference type="Google" id="ProtNLM"/>
    </source>
</evidence>
<dbReference type="GeneID" id="78454789"/>